<keyword evidence="1" id="KW-0067">ATP-binding</keyword>
<evidence type="ECO:0000313" key="4">
    <source>
        <dbReference type="Proteomes" id="UP001596547"/>
    </source>
</evidence>
<dbReference type="GO" id="GO:0015937">
    <property type="term" value="P:coenzyme A biosynthetic process"/>
    <property type="evidence" value="ECO:0007669"/>
    <property type="project" value="UniProtKB-UniRule"/>
</dbReference>
<dbReference type="InterPro" id="IPR020568">
    <property type="entry name" value="Ribosomal_Su5_D2-typ_SF"/>
</dbReference>
<dbReference type="RefSeq" id="WP_276303690.1">
    <property type="nucleotide sequence ID" value="NZ_CP119992.1"/>
</dbReference>
<dbReference type="AlphaFoldDB" id="A0ABD6AA97"/>
<evidence type="ECO:0000256" key="1">
    <source>
        <dbReference type="HAMAP-Rule" id="MF_02223"/>
    </source>
</evidence>
<organism evidence="3 4">
    <name type="scientific">Halomarina halobia</name>
    <dbReference type="NCBI Taxonomy" id="3033386"/>
    <lineage>
        <taxon>Archaea</taxon>
        <taxon>Methanobacteriati</taxon>
        <taxon>Methanobacteriota</taxon>
        <taxon>Stenosarchaea group</taxon>
        <taxon>Halobacteria</taxon>
        <taxon>Halobacteriales</taxon>
        <taxon>Natronomonadaceae</taxon>
        <taxon>Halomarina</taxon>
    </lineage>
</organism>
<comment type="caution">
    <text evidence="3">The sequence shown here is derived from an EMBL/GenBank/DDBJ whole genome shotgun (WGS) entry which is preliminary data.</text>
</comment>
<evidence type="ECO:0000313" key="3">
    <source>
        <dbReference type="EMBL" id="MFC7317052.1"/>
    </source>
</evidence>
<keyword evidence="4" id="KW-1185">Reference proteome</keyword>
<comment type="similarity">
    <text evidence="1">Belongs to the GHMP kinase family. PoK subfamily.</text>
</comment>
<name>A0ABD6AA97_9EURY</name>
<dbReference type="EMBL" id="JBHTBF010000002">
    <property type="protein sequence ID" value="MFC7317052.1"/>
    <property type="molecule type" value="Genomic_DNA"/>
</dbReference>
<reference evidence="3 4" key="1">
    <citation type="journal article" date="2019" name="Int. J. Syst. Evol. Microbiol.">
        <title>The Global Catalogue of Microorganisms (GCM) 10K type strain sequencing project: providing services to taxonomists for standard genome sequencing and annotation.</title>
        <authorList>
            <consortium name="The Broad Institute Genomics Platform"/>
            <consortium name="The Broad Institute Genome Sequencing Center for Infectious Disease"/>
            <person name="Wu L."/>
            <person name="Ma J."/>
        </authorList>
    </citation>
    <scope>NUCLEOTIDE SEQUENCE [LARGE SCALE GENOMIC DNA]</scope>
    <source>
        <strain evidence="3 4">PSR21</strain>
    </source>
</reference>
<gene>
    <name evidence="3" type="ORF">ACFQPE_09620</name>
</gene>
<dbReference type="GeneID" id="79316294"/>
<feature type="domain" description="GHMP kinase N-terminal" evidence="2">
    <location>
        <begin position="68"/>
        <end position="139"/>
    </location>
</feature>
<dbReference type="Gene3D" id="3.30.230.10">
    <property type="match status" value="1"/>
</dbReference>
<protein>
    <recommendedName>
        <fullName evidence="1">Pantoate kinase</fullName>
        <shortName evidence="1">PoK</shortName>
        <ecNumber evidence="1">2.7.1.169</ecNumber>
    </recommendedName>
</protein>
<dbReference type="Pfam" id="PF00288">
    <property type="entry name" value="GHMP_kinases_N"/>
    <property type="match status" value="1"/>
</dbReference>
<comment type="pathway">
    <text evidence="1">Cofactor biosynthesis; coenzyme A biosynthesis.</text>
</comment>
<dbReference type="GO" id="GO:0016301">
    <property type="term" value="F:kinase activity"/>
    <property type="evidence" value="ECO:0007669"/>
    <property type="project" value="UniProtKB-UniRule"/>
</dbReference>
<keyword evidence="1" id="KW-0173">Coenzyme A biosynthesis</keyword>
<comment type="function">
    <text evidence="1">Phosphorylates (R)-pantoate to form (R)-4-phosphopantoate in the CoA biosynthesis pathway.</text>
</comment>
<dbReference type="GO" id="GO:0005524">
    <property type="term" value="F:ATP binding"/>
    <property type="evidence" value="ECO:0007669"/>
    <property type="project" value="UniProtKB-KW"/>
</dbReference>
<keyword evidence="1" id="KW-0547">Nucleotide-binding</keyword>
<keyword evidence="1 3" id="KW-0418">Kinase</keyword>
<keyword evidence="1" id="KW-0808">Transferase</keyword>
<sequence length="264" mass="26896">MHRQARAYAPGSVTTVFAPGDEPGGGSLGVSVAVEDGVVATVEPADETVIRLDGEATSFEPVERALDRLGVRAVVSLDAGVPVGCGFGASGAATLATALAANEAFVLGEPRGTLVGVAHRAEVAAGTGLGDVFVQSRGGLVWNVGGGIRRARCDARVEYAALGGIATEAVLGDERALARVREAGRATLDRIDPTGAFDALLDRSWAFARRTGLATDPVVEAVARVQRAGGVGTMAMVGETVIATGVEGVLDRETRVTNEGAHVR</sequence>
<proteinExistence type="inferred from homology"/>
<dbReference type="InterPro" id="IPR014721">
    <property type="entry name" value="Ribsml_uS5_D2-typ_fold_subgr"/>
</dbReference>
<evidence type="ECO:0000259" key="2">
    <source>
        <dbReference type="Pfam" id="PF00288"/>
    </source>
</evidence>
<dbReference type="HAMAP" id="MF_02223">
    <property type="entry name" value="Pantoate_kinase"/>
    <property type="match status" value="1"/>
</dbReference>
<dbReference type="Proteomes" id="UP001596547">
    <property type="component" value="Unassembled WGS sequence"/>
</dbReference>
<dbReference type="PANTHER" id="PTHR42282:SF1">
    <property type="entry name" value="PANTOATE KINASE"/>
    <property type="match status" value="1"/>
</dbReference>
<comment type="catalytic activity">
    <reaction evidence="1">
        <text>(R)-pantoate + ATP = (R)-4-phosphopantoate + ADP + H(+)</text>
        <dbReference type="Rhea" id="RHEA:28246"/>
        <dbReference type="ChEBI" id="CHEBI:15378"/>
        <dbReference type="ChEBI" id="CHEBI:15980"/>
        <dbReference type="ChEBI" id="CHEBI:30616"/>
        <dbReference type="ChEBI" id="CHEBI:61294"/>
        <dbReference type="ChEBI" id="CHEBI:456216"/>
        <dbReference type="EC" id="2.7.1.169"/>
    </reaction>
</comment>
<dbReference type="PANTHER" id="PTHR42282">
    <property type="entry name" value="PANTOATE KINASE-RELATED"/>
    <property type="match status" value="1"/>
</dbReference>
<dbReference type="EC" id="2.7.1.169" evidence="1"/>
<accession>A0ABD6AA97</accession>
<dbReference type="InterPro" id="IPR012043">
    <property type="entry name" value="PoK"/>
</dbReference>
<dbReference type="SUPFAM" id="SSF54211">
    <property type="entry name" value="Ribosomal protein S5 domain 2-like"/>
    <property type="match status" value="1"/>
</dbReference>
<dbReference type="InterPro" id="IPR006204">
    <property type="entry name" value="GHMP_kinase_N_dom"/>
</dbReference>